<dbReference type="EMBL" id="SNRW01008886">
    <property type="protein sequence ID" value="KAA6378838.1"/>
    <property type="molecule type" value="Genomic_DNA"/>
</dbReference>
<evidence type="ECO:0000256" key="1">
    <source>
        <dbReference type="SAM" id="MobiDB-lite"/>
    </source>
</evidence>
<reference evidence="2 3" key="1">
    <citation type="submission" date="2019-03" db="EMBL/GenBank/DDBJ databases">
        <title>Single cell metagenomics reveals metabolic interactions within the superorganism composed of flagellate Streblomastix strix and complex community of Bacteroidetes bacteria on its surface.</title>
        <authorList>
            <person name="Treitli S.C."/>
            <person name="Kolisko M."/>
            <person name="Husnik F."/>
            <person name="Keeling P."/>
            <person name="Hampl V."/>
        </authorList>
    </citation>
    <scope>NUCLEOTIDE SEQUENCE [LARGE SCALE GENOMIC DNA]</scope>
    <source>
        <strain evidence="2">ST1C</strain>
    </source>
</reference>
<feature type="region of interest" description="Disordered" evidence="1">
    <location>
        <begin position="1"/>
        <end position="31"/>
    </location>
</feature>
<evidence type="ECO:0000313" key="3">
    <source>
        <dbReference type="Proteomes" id="UP000324800"/>
    </source>
</evidence>
<proteinExistence type="predicted"/>
<organism evidence="2 3">
    <name type="scientific">Streblomastix strix</name>
    <dbReference type="NCBI Taxonomy" id="222440"/>
    <lineage>
        <taxon>Eukaryota</taxon>
        <taxon>Metamonada</taxon>
        <taxon>Preaxostyla</taxon>
        <taxon>Oxymonadida</taxon>
        <taxon>Streblomastigidae</taxon>
        <taxon>Streblomastix</taxon>
    </lineage>
</organism>
<gene>
    <name evidence="2" type="ORF">EZS28_025636</name>
</gene>
<evidence type="ECO:0000313" key="2">
    <source>
        <dbReference type="EMBL" id="KAA6378838.1"/>
    </source>
</evidence>
<sequence>MKEQEDQLEEEQRKKMNEKEKNAMKQLEEQKLLDLQRQRDLLKEREREEEKRRILELKNKIEDKYDDRIRKLQKDAEKIKKVVLNEEIESMDSISGLALLQSGLIGSNSDISERRRNDGIRNSQDSNTNNDNLDTYVDDNDDVIDLELDSNEIEKELINSKKKDNEKQQQILKEIERLKRN</sequence>
<dbReference type="AlphaFoldDB" id="A0A5J4V8K8"/>
<accession>A0A5J4V8K8</accession>
<protein>
    <submittedName>
        <fullName evidence="2">Uncharacterized protein</fullName>
    </submittedName>
</protein>
<dbReference type="Proteomes" id="UP000324800">
    <property type="component" value="Unassembled WGS sequence"/>
</dbReference>
<comment type="caution">
    <text evidence="2">The sequence shown here is derived from an EMBL/GenBank/DDBJ whole genome shotgun (WGS) entry which is preliminary data.</text>
</comment>
<feature type="region of interest" description="Disordered" evidence="1">
    <location>
        <begin position="110"/>
        <end position="138"/>
    </location>
</feature>
<name>A0A5J4V8K8_9EUKA</name>